<evidence type="ECO:0000256" key="1">
    <source>
        <dbReference type="SAM" id="Phobius"/>
    </source>
</evidence>
<reference evidence="2" key="1">
    <citation type="journal article" date="2014" name="Front. Microbiol.">
        <title>High frequency of phylogenetically diverse reductive dehalogenase-homologous genes in deep subseafloor sedimentary metagenomes.</title>
        <authorList>
            <person name="Kawai M."/>
            <person name="Futagami T."/>
            <person name="Toyoda A."/>
            <person name="Takaki Y."/>
            <person name="Nishi S."/>
            <person name="Hori S."/>
            <person name="Arai W."/>
            <person name="Tsubouchi T."/>
            <person name="Morono Y."/>
            <person name="Uchiyama I."/>
            <person name="Ito T."/>
            <person name="Fujiyama A."/>
            <person name="Inagaki F."/>
            <person name="Takami H."/>
        </authorList>
    </citation>
    <scope>NUCLEOTIDE SEQUENCE</scope>
    <source>
        <strain evidence="2">Expedition CK06-06</strain>
    </source>
</reference>
<feature type="transmembrane region" description="Helical" evidence="1">
    <location>
        <begin position="79"/>
        <end position="102"/>
    </location>
</feature>
<accession>X1GDP3</accession>
<protein>
    <submittedName>
        <fullName evidence="2">Uncharacterized protein</fullName>
    </submittedName>
</protein>
<name>X1GDP3_9ZZZZ</name>
<dbReference type="AlphaFoldDB" id="X1GDP3"/>
<organism evidence="2">
    <name type="scientific">marine sediment metagenome</name>
    <dbReference type="NCBI Taxonomy" id="412755"/>
    <lineage>
        <taxon>unclassified sequences</taxon>
        <taxon>metagenomes</taxon>
        <taxon>ecological metagenomes</taxon>
    </lineage>
</organism>
<evidence type="ECO:0000313" key="2">
    <source>
        <dbReference type="EMBL" id="GAH42935.1"/>
    </source>
</evidence>
<keyword evidence="1" id="KW-0812">Transmembrane</keyword>
<proteinExistence type="predicted"/>
<keyword evidence="1" id="KW-1133">Transmembrane helix</keyword>
<keyword evidence="1" id="KW-0472">Membrane</keyword>
<dbReference type="EMBL" id="BARU01005903">
    <property type="protein sequence ID" value="GAH42935.1"/>
    <property type="molecule type" value="Genomic_DNA"/>
</dbReference>
<sequence length="107" mass="11614">MSNQDDGDNYVTRAECAATSGRIFEELARHGLALYGKDGRGGIQRDISRMSSALASIEKSLKDKQEMIVTSKELSNKKLIAYVAAIAGISGPIMLLLVEFLMKHVLG</sequence>
<comment type="caution">
    <text evidence="2">The sequence shown here is derived from an EMBL/GenBank/DDBJ whole genome shotgun (WGS) entry which is preliminary data.</text>
</comment>
<gene>
    <name evidence="2" type="ORF">S03H2_11585</name>
</gene>